<gene>
    <name evidence="4" type="ORF">B0T16DRAFT_425109</name>
</gene>
<dbReference type="Gene3D" id="4.10.240.10">
    <property type="entry name" value="Zn(2)-C6 fungal-type DNA-binding domain"/>
    <property type="match status" value="1"/>
</dbReference>
<dbReference type="GO" id="GO:0006351">
    <property type="term" value="P:DNA-templated transcription"/>
    <property type="evidence" value="ECO:0007669"/>
    <property type="project" value="InterPro"/>
</dbReference>
<dbReference type="PANTHER" id="PTHR47256">
    <property type="entry name" value="ZN(II)2CYS6 TRANSCRIPTION FACTOR (EUROFUNG)-RELATED"/>
    <property type="match status" value="1"/>
</dbReference>
<accession>A0AA39YRU1</accession>
<dbReference type="GO" id="GO:0003677">
    <property type="term" value="F:DNA binding"/>
    <property type="evidence" value="ECO:0007669"/>
    <property type="project" value="InterPro"/>
</dbReference>
<dbReference type="InterPro" id="IPR053187">
    <property type="entry name" value="Notoamide_regulator"/>
</dbReference>
<dbReference type="InterPro" id="IPR007219">
    <property type="entry name" value="XnlR_reg_dom"/>
</dbReference>
<keyword evidence="1" id="KW-0539">Nucleus</keyword>
<evidence type="ECO:0000259" key="3">
    <source>
        <dbReference type="Pfam" id="PF04082"/>
    </source>
</evidence>
<dbReference type="InterPro" id="IPR036864">
    <property type="entry name" value="Zn2-C6_fun-type_DNA-bd_sf"/>
</dbReference>
<keyword evidence="5" id="KW-1185">Reference proteome</keyword>
<dbReference type="Pfam" id="PF04082">
    <property type="entry name" value="Fungal_trans"/>
    <property type="match status" value="1"/>
</dbReference>
<dbReference type="GO" id="GO:0008270">
    <property type="term" value="F:zinc ion binding"/>
    <property type="evidence" value="ECO:0007669"/>
    <property type="project" value="InterPro"/>
</dbReference>
<dbReference type="GO" id="GO:0000981">
    <property type="term" value="F:DNA-binding transcription factor activity, RNA polymerase II-specific"/>
    <property type="evidence" value="ECO:0007669"/>
    <property type="project" value="InterPro"/>
</dbReference>
<proteinExistence type="predicted"/>
<comment type="caution">
    <text evidence="4">The sequence shown here is derived from an EMBL/GenBank/DDBJ whole genome shotgun (WGS) entry which is preliminary data.</text>
</comment>
<protein>
    <recommendedName>
        <fullName evidence="3">Xylanolytic transcriptional activator regulatory domain-containing protein</fullName>
    </recommendedName>
</protein>
<organism evidence="4 5">
    <name type="scientific">Cercophora newfieldiana</name>
    <dbReference type="NCBI Taxonomy" id="92897"/>
    <lineage>
        <taxon>Eukaryota</taxon>
        <taxon>Fungi</taxon>
        <taxon>Dikarya</taxon>
        <taxon>Ascomycota</taxon>
        <taxon>Pezizomycotina</taxon>
        <taxon>Sordariomycetes</taxon>
        <taxon>Sordariomycetidae</taxon>
        <taxon>Sordariales</taxon>
        <taxon>Lasiosphaeriaceae</taxon>
        <taxon>Cercophora</taxon>
    </lineage>
</organism>
<name>A0AA39YRU1_9PEZI</name>
<reference evidence="4" key="1">
    <citation type="submission" date="2023-06" db="EMBL/GenBank/DDBJ databases">
        <title>Genome-scale phylogeny and comparative genomics of the fungal order Sordariales.</title>
        <authorList>
            <consortium name="Lawrence Berkeley National Laboratory"/>
            <person name="Hensen N."/>
            <person name="Bonometti L."/>
            <person name="Westerberg I."/>
            <person name="Brannstrom I.O."/>
            <person name="Guillou S."/>
            <person name="Cros-Aarteil S."/>
            <person name="Calhoun S."/>
            <person name="Haridas S."/>
            <person name="Kuo A."/>
            <person name="Mondo S."/>
            <person name="Pangilinan J."/>
            <person name="Riley R."/>
            <person name="Labutti K."/>
            <person name="Andreopoulos B."/>
            <person name="Lipzen A."/>
            <person name="Chen C."/>
            <person name="Yanf M."/>
            <person name="Daum C."/>
            <person name="Ng V."/>
            <person name="Clum A."/>
            <person name="Steindorff A."/>
            <person name="Ohm R."/>
            <person name="Martin F."/>
            <person name="Silar P."/>
            <person name="Natvig D."/>
            <person name="Lalanne C."/>
            <person name="Gautier V."/>
            <person name="Ament-Velasquez S.L."/>
            <person name="Kruys A."/>
            <person name="Hutchinson M.I."/>
            <person name="Powell A.J."/>
            <person name="Barry K."/>
            <person name="Miller A.N."/>
            <person name="Grigoriev I.V."/>
            <person name="Debuchy R."/>
            <person name="Gladieux P."/>
            <person name="Thoren M.H."/>
            <person name="Johannesson H."/>
        </authorList>
    </citation>
    <scope>NUCLEOTIDE SEQUENCE</scope>
    <source>
        <strain evidence="4">SMH2532-1</strain>
    </source>
</reference>
<feature type="region of interest" description="Disordered" evidence="2">
    <location>
        <begin position="53"/>
        <end position="84"/>
    </location>
</feature>
<evidence type="ECO:0000313" key="4">
    <source>
        <dbReference type="EMBL" id="KAK0656562.1"/>
    </source>
</evidence>
<dbReference type="AlphaFoldDB" id="A0AA39YRU1"/>
<dbReference type="Proteomes" id="UP001174936">
    <property type="component" value="Unassembled WGS sequence"/>
</dbReference>
<evidence type="ECO:0000256" key="1">
    <source>
        <dbReference type="ARBA" id="ARBA00023242"/>
    </source>
</evidence>
<dbReference type="CDD" id="cd12148">
    <property type="entry name" value="fungal_TF_MHR"/>
    <property type="match status" value="1"/>
</dbReference>
<sequence length="771" mass="88170">MNHDRSETLGSERPATYAETPAAYSSTVYINLAVVALAILSFRDASASRETGRWTAKTKCSYPSSSSAQEAGAANPKSEPSSIHQRAPLVLAARNTNRVLPRQCNAERPKCSVCRDRVTECEYDTNVTETHTQALKRKFSELESERVAYKKIYDVLKSTSEHEAGEILQRIRSGVDINDIARLVGYGDVQGDLSLVPEARFRYDFPYTPEMPSSLLRPDNPYLVSEIYDFVLNPAAQLPSPASSSSSSPRIGLHLEPYMKPFFGATVLQPWLDRVKPSNWTSVSNDDDLTRKILEVYLLHDYDWFTAFHKDFFLKDMAEGRRRFCTPLLVNAVLCAGSHCYSRLRDRAEYWNPNSLSYKFLAETKRLFEYEAGLEKPEGSVHDPDWIQKHHHWLTRRLTTIQTAHLLALDYALNCIDRIGFRYTLRAVEMAYEIDLFRQPPESLDADTKCVWGFTAWGLFSWETMNCYYYCRTPLVRTSPEIPLPNPLENQAWYGEMWVRYPLSQSRLPMQHPLLFKAKSELWATINEFSLHAFSRPDPHKLLPPSEVLPFYKKFVNWMSGLPEALTPRKIAFPHQLLMHMQYHRTVMSMFKPIRAVSSWGIDGPDVPTESPLEVYQHSLACYETVIRLYYLRHGFHAPSSFLVNFLGTLAQATLDEIATNRDPIRAEHLRSTVLLTVKGLYEQGMSHYVAKVVFRMFSSMMKAEDAHLFSRLTTINDEVTEDELQGPLKQPVSSDWPGYNSSYHDPWTPLSSMVEALSLDPDRGPSSSSE</sequence>
<evidence type="ECO:0000256" key="2">
    <source>
        <dbReference type="SAM" id="MobiDB-lite"/>
    </source>
</evidence>
<evidence type="ECO:0000313" key="5">
    <source>
        <dbReference type="Proteomes" id="UP001174936"/>
    </source>
</evidence>
<feature type="domain" description="Xylanolytic transcriptional activator regulatory" evidence="3">
    <location>
        <begin position="294"/>
        <end position="489"/>
    </location>
</feature>
<dbReference type="EMBL" id="JAULSV010000001">
    <property type="protein sequence ID" value="KAK0656562.1"/>
    <property type="molecule type" value="Genomic_DNA"/>
</dbReference>
<dbReference type="PANTHER" id="PTHR47256:SF1">
    <property type="entry name" value="ZN(II)2CYS6 TRANSCRIPTION FACTOR (EUROFUNG)"/>
    <property type="match status" value="1"/>
</dbReference>